<dbReference type="EMBL" id="BQKI01000011">
    <property type="protein sequence ID" value="GJN05175.1"/>
    <property type="molecule type" value="Genomic_DNA"/>
</dbReference>
<gene>
    <name evidence="2" type="primary">ga22783</name>
    <name evidence="2" type="ORF">PR202_ga22783</name>
</gene>
<keyword evidence="3" id="KW-1185">Reference proteome</keyword>
<organism evidence="2 3">
    <name type="scientific">Eleusine coracana subsp. coracana</name>
    <dbReference type="NCBI Taxonomy" id="191504"/>
    <lineage>
        <taxon>Eukaryota</taxon>
        <taxon>Viridiplantae</taxon>
        <taxon>Streptophyta</taxon>
        <taxon>Embryophyta</taxon>
        <taxon>Tracheophyta</taxon>
        <taxon>Spermatophyta</taxon>
        <taxon>Magnoliopsida</taxon>
        <taxon>Liliopsida</taxon>
        <taxon>Poales</taxon>
        <taxon>Poaceae</taxon>
        <taxon>PACMAD clade</taxon>
        <taxon>Chloridoideae</taxon>
        <taxon>Cynodonteae</taxon>
        <taxon>Eleusininae</taxon>
        <taxon>Eleusine</taxon>
    </lineage>
</organism>
<dbReference type="Pfam" id="PF07762">
    <property type="entry name" value="DUF1618"/>
    <property type="match status" value="1"/>
</dbReference>
<dbReference type="PANTHER" id="PTHR33074">
    <property type="entry name" value="EXPRESSED PROTEIN-RELATED"/>
    <property type="match status" value="1"/>
</dbReference>
<dbReference type="PANTHER" id="PTHR33074:SF79">
    <property type="entry name" value="EXPRESSED PROTEIN"/>
    <property type="match status" value="1"/>
</dbReference>
<reference evidence="2" key="1">
    <citation type="journal article" date="2018" name="DNA Res.">
        <title>Multiple hybrid de novo genome assembly of finger millet, an orphan allotetraploid crop.</title>
        <authorList>
            <person name="Hatakeyama M."/>
            <person name="Aluri S."/>
            <person name="Balachadran M.T."/>
            <person name="Sivarajan S.R."/>
            <person name="Patrignani A."/>
            <person name="Gruter S."/>
            <person name="Poveda L."/>
            <person name="Shimizu-Inatsugi R."/>
            <person name="Baeten J."/>
            <person name="Francoijs K.J."/>
            <person name="Nataraja K.N."/>
            <person name="Reddy Y.A.N."/>
            <person name="Phadnis S."/>
            <person name="Ravikumar R.L."/>
            <person name="Schlapbach R."/>
            <person name="Sreeman S.M."/>
            <person name="Shimizu K.K."/>
        </authorList>
    </citation>
    <scope>NUCLEOTIDE SEQUENCE</scope>
</reference>
<name>A0AAV5D4I3_ELECO</name>
<accession>A0AAV5D4I3</accession>
<protein>
    <recommendedName>
        <fullName evidence="1">C2H2-type domain-containing protein</fullName>
    </recommendedName>
</protein>
<dbReference type="InterPro" id="IPR011676">
    <property type="entry name" value="DUF1618"/>
</dbReference>
<evidence type="ECO:0000313" key="2">
    <source>
        <dbReference type="EMBL" id="GJN05175.1"/>
    </source>
</evidence>
<reference evidence="2" key="2">
    <citation type="submission" date="2021-12" db="EMBL/GenBank/DDBJ databases">
        <title>Resequencing data analysis of finger millet.</title>
        <authorList>
            <person name="Hatakeyama M."/>
            <person name="Aluri S."/>
            <person name="Balachadran M.T."/>
            <person name="Sivarajan S.R."/>
            <person name="Poveda L."/>
            <person name="Shimizu-Inatsugi R."/>
            <person name="Schlapbach R."/>
            <person name="Sreeman S.M."/>
            <person name="Shimizu K.K."/>
        </authorList>
    </citation>
    <scope>NUCLEOTIDE SEQUENCE</scope>
</reference>
<evidence type="ECO:0000259" key="1">
    <source>
        <dbReference type="PROSITE" id="PS00028"/>
    </source>
</evidence>
<proteinExistence type="predicted"/>
<dbReference type="InterPro" id="IPR013087">
    <property type="entry name" value="Znf_C2H2_type"/>
</dbReference>
<feature type="domain" description="C2H2-type" evidence="1">
    <location>
        <begin position="426"/>
        <end position="446"/>
    </location>
</feature>
<dbReference type="Pfam" id="PF13912">
    <property type="entry name" value="zf-C2H2_6"/>
    <property type="match status" value="1"/>
</dbReference>
<evidence type="ECO:0000313" key="3">
    <source>
        <dbReference type="Proteomes" id="UP001054889"/>
    </source>
</evidence>
<dbReference type="Proteomes" id="UP001054889">
    <property type="component" value="Unassembled WGS sequence"/>
</dbReference>
<comment type="caution">
    <text evidence="2">The sequence shown here is derived from an EMBL/GenBank/DDBJ whole genome shotgun (WGS) entry which is preliminary data.</text>
</comment>
<sequence length="509" mass="58180">MAYDCAGRLLRVSVRIVDPPLVSRLYLHWTLKPPLEDVTDPAVVAAHRNSILFKVTVPFEDDSWWHNSCGFPIDYFVYSAPTTSSSSSNVPSLTRLPPCFDERRRRNDEEDKWFKPYRRQRQRCMIDQDMGLLCHSEDGDEFTVADLTYRSEEEVELCLLHHHHHIATPMQWRIKKLPTPPDMKIYPCSLTTDTVFPIGDGRSLCWVDYYHGLLLVDVLLLLANNDNPAADHTQQLLRYIPLPKQALKSRHPCPDAFSPDPYQHVCITDDGIIKLVCIFTKYAQLTFTIITWSLDIHKGNWIKDCGTIMRDAEFFGLLDSSHRQSNSHLLPRVIPSFPVVSLADPDVICFLLKEINKDRNTYWAIEVNMREKVLLSTTPYIGEEEEEGHSPKKPCINFYGQYFVPSKLSSYMGHDASKRRATRNGCRTCSRQFTTFQALGGHRTSHKRPQVRDDGIDLLLGALPGKGAAVKHVVHRCHICGTVFATGRAISVTETINDGWLARRHGWPE</sequence>
<dbReference type="AlphaFoldDB" id="A0AAV5D4I3"/>
<dbReference type="PROSITE" id="PS00028">
    <property type="entry name" value="ZINC_FINGER_C2H2_1"/>
    <property type="match status" value="1"/>
</dbReference>